<name>A0A8C9AL94_PROSS</name>
<accession>A0A8C9AL94</accession>
<protein>
    <submittedName>
        <fullName evidence="2">Uncharacterized protein</fullName>
    </submittedName>
</protein>
<reference evidence="2" key="1">
    <citation type="submission" date="2025-08" db="UniProtKB">
        <authorList>
            <consortium name="Ensembl"/>
        </authorList>
    </citation>
    <scope>IDENTIFICATION</scope>
</reference>
<feature type="region of interest" description="Disordered" evidence="1">
    <location>
        <begin position="75"/>
        <end position="108"/>
    </location>
</feature>
<evidence type="ECO:0000313" key="2">
    <source>
        <dbReference type="Ensembl" id="ENSPSMP00000035599.1"/>
    </source>
</evidence>
<evidence type="ECO:0000256" key="1">
    <source>
        <dbReference type="SAM" id="MobiDB-lite"/>
    </source>
</evidence>
<reference evidence="2" key="2">
    <citation type="submission" date="2025-09" db="UniProtKB">
        <authorList>
            <consortium name="Ensembl"/>
        </authorList>
    </citation>
    <scope>IDENTIFICATION</scope>
</reference>
<keyword evidence="3" id="KW-1185">Reference proteome</keyword>
<proteinExistence type="predicted"/>
<dbReference type="Ensembl" id="ENSPSMT00000041026.1">
    <property type="protein sequence ID" value="ENSPSMP00000035599.1"/>
    <property type="gene ID" value="ENSPSMG00000024512.1"/>
</dbReference>
<dbReference type="AlphaFoldDB" id="A0A8C9AL94"/>
<evidence type="ECO:0000313" key="3">
    <source>
        <dbReference type="Proteomes" id="UP000694414"/>
    </source>
</evidence>
<sequence>MAPPAAEPVGPCTQWRLLWAAQAAPGHTQRSSWWQGFEQPGGLGELPYCLPSQHPYGERHGLGWRLPSPTNFPLPPSRCGSSREERPGSWAPWLGRPPLPHSLLSRFP</sequence>
<dbReference type="Proteomes" id="UP000694414">
    <property type="component" value="Unplaced"/>
</dbReference>
<organism evidence="2 3">
    <name type="scientific">Prolemur simus</name>
    <name type="common">Greater bamboo lemur</name>
    <name type="synonym">Hapalemur simus</name>
    <dbReference type="NCBI Taxonomy" id="1328070"/>
    <lineage>
        <taxon>Eukaryota</taxon>
        <taxon>Metazoa</taxon>
        <taxon>Chordata</taxon>
        <taxon>Craniata</taxon>
        <taxon>Vertebrata</taxon>
        <taxon>Euteleostomi</taxon>
        <taxon>Mammalia</taxon>
        <taxon>Eutheria</taxon>
        <taxon>Euarchontoglires</taxon>
        <taxon>Primates</taxon>
        <taxon>Strepsirrhini</taxon>
        <taxon>Lemuriformes</taxon>
        <taxon>Lemuridae</taxon>
        <taxon>Prolemur</taxon>
    </lineage>
</organism>